<accession>A0A2P4F0Q4</accession>
<comment type="catalytic activity">
    <reaction evidence="9 10">
        <text>XTP + H2O = XMP + diphosphate + H(+)</text>
        <dbReference type="Rhea" id="RHEA:28610"/>
        <dbReference type="ChEBI" id="CHEBI:15377"/>
        <dbReference type="ChEBI" id="CHEBI:15378"/>
        <dbReference type="ChEBI" id="CHEBI:33019"/>
        <dbReference type="ChEBI" id="CHEBI:57464"/>
        <dbReference type="ChEBI" id="CHEBI:61314"/>
        <dbReference type="EC" id="3.6.1.66"/>
    </reaction>
</comment>
<evidence type="ECO:0000256" key="5">
    <source>
        <dbReference type="ARBA" id="ARBA00022801"/>
    </source>
</evidence>
<dbReference type="EMBL" id="PPSK01000001">
    <property type="protein sequence ID" value="POB06574.1"/>
    <property type="molecule type" value="Genomic_DNA"/>
</dbReference>
<feature type="binding site" evidence="10">
    <location>
        <begin position="154"/>
        <end position="157"/>
    </location>
    <ligand>
        <name>substrate</name>
    </ligand>
</feature>
<keyword evidence="6 10" id="KW-0460">Magnesium</keyword>
<comment type="catalytic activity">
    <reaction evidence="8 10">
        <text>dITP + H2O = dIMP + diphosphate + H(+)</text>
        <dbReference type="Rhea" id="RHEA:28342"/>
        <dbReference type="ChEBI" id="CHEBI:15377"/>
        <dbReference type="ChEBI" id="CHEBI:15378"/>
        <dbReference type="ChEBI" id="CHEBI:33019"/>
        <dbReference type="ChEBI" id="CHEBI:61194"/>
        <dbReference type="ChEBI" id="CHEBI:61382"/>
        <dbReference type="EC" id="3.6.1.66"/>
    </reaction>
</comment>
<feature type="binding site" evidence="10">
    <location>
        <position position="177"/>
    </location>
    <ligand>
        <name>substrate</name>
    </ligand>
</feature>
<gene>
    <name evidence="12" type="primary">rdgB</name>
    <name evidence="12" type="ORF">C1949_00580</name>
</gene>
<dbReference type="Pfam" id="PF01725">
    <property type="entry name" value="Ham1p_like"/>
    <property type="match status" value="1"/>
</dbReference>
<evidence type="ECO:0000256" key="9">
    <source>
        <dbReference type="ARBA" id="ARBA00052017"/>
    </source>
</evidence>
<comment type="cofactor">
    <cofactor evidence="10">
        <name>Mg(2+)</name>
        <dbReference type="ChEBI" id="CHEBI:18420"/>
    </cofactor>
    <text evidence="10">Binds 1 Mg(2+) ion per subunit.</text>
</comment>
<dbReference type="NCBIfam" id="TIGR00042">
    <property type="entry name" value="RdgB/HAM1 family non-canonical purine NTP pyrophosphatase"/>
    <property type="match status" value="1"/>
</dbReference>
<dbReference type="FunFam" id="3.90.950.10:FF:000001">
    <property type="entry name" value="dITP/XTP pyrophosphatase"/>
    <property type="match status" value="1"/>
</dbReference>
<dbReference type="AlphaFoldDB" id="A0A2P4F0Q4"/>
<keyword evidence="4 10" id="KW-0547">Nucleotide-binding</keyword>
<keyword evidence="3 10" id="KW-0479">Metal-binding</keyword>
<protein>
    <recommendedName>
        <fullName evidence="10">dITP/XTP pyrophosphatase</fullName>
        <ecNumber evidence="10">3.6.1.66</ecNumber>
    </recommendedName>
    <alternativeName>
        <fullName evidence="10">Non-canonical purine NTP pyrophosphatase</fullName>
    </alternativeName>
    <alternativeName>
        <fullName evidence="10">Non-standard purine NTP pyrophosphatase</fullName>
    </alternativeName>
    <alternativeName>
        <fullName evidence="10">Nucleoside-triphosphate diphosphatase</fullName>
    </alternativeName>
    <alternativeName>
        <fullName evidence="10">Nucleoside-triphosphate pyrophosphatase</fullName>
        <shortName evidence="10">NTPase</shortName>
    </alternativeName>
</protein>
<comment type="similarity">
    <text evidence="1 10 11">Belongs to the HAM1 NTPase family.</text>
</comment>
<evidence type="ECO:0000256" key="2">
    <source>
        <dbReference type="ARBA" id="ARBA00011738"/>
    </source>
</evidence>
<feature type="active site" description="Proton acceptor" evidence="10">
    <location>
        <position position="70"/>
    </location>
</feature>
<feature type="binding site" evidence="10">
    <location>
        <position position="70"/>
    </location>
    <ligand>
        <name>Mg(2+)</name>
        <dbReference type="ChEBI" id="CHEBI:18420"/>
    </ligand>
</feature>
<dbReference type="PANTHER" id="PTHR11067">
    <property type="entry name" value="INOSINE TRIPHOSPHATE PYROPHOSPHATASE/HAM1 PROTEIN"/>
    <property type="match status" value="1"/>
</dbReference>
<dbReference type="GO" id="GO:0005829">
    <property type="term" value="C:cytosol"/>
    <property type="evidence" value="ECO:0007669"/>
    <property type="project" value="TreeGrafter"/>
</dbReference>
<dbReference type="HAMAP" id="MF_01405">
    <property type="entry name" value="Non_canon_purine_NTPase"/>
    <property type="match status" value="1"/>
</dbReference>
<evidence type="ECO:0000256" key="11">
    <source>
        <dbReference type="RuleBase" id="RU003781"/>
    </source>
</evidence>
<proteinExistence type="inferred from homology"/>
<dbReference type="GO" id="GO:0035870">
    <property type="term" value="F:dITP diphosphatase activity"/>
    <property type="evidence" value="ECO:0007669"/>
    <property type="project" value="UniProtKB-UniRule"/>
</dbReference>
<feature type="binding site" evidence="10">
    <location>
        <begin position="182"/>
        <end position="183"/>
    </location>
    <ligand>
        <name>substrate</name>
    </ligand>
</feature>
<dbReference type="CDD" id="cd00515">
    <property type="entry name" value="HAM1"/>
    <property type="match status" value="1"/>
</dbReference>
<keyword evidence="13" id="KW-1185">Reference proteome</keyword>
<evidence type="ECO:0000256" key="6">
    <source>
        <dbReference type="ARBA" id="ARBA00022842"/>
    </source>
</evidence>
<comment type="caution">
    <text evidence="12">The sequence shown here is derived from an EMBL/GenBank/DDBJ whole genome shotgun (WGS) entry which is preliminary data.</text>
</comment>
<dbReference type="GO" id="GO:0017111">
    <property type="term" value="F:ribonucleoside triphosphate phosphatase activity"/>
    <property type="evidence" value="ECO:0007669"/>
    <property type="project" value="InterPro"/>
</dbReference>
<dbReference type="GO" id="GO:0009146">
    <property type="term" value="P:purine nucleoside triphosphate catabolic process"/>
    <property type="evidence" value="ECO:0007669"/>
    <property type="project" value="UniProtKB-UniRule"/>
</dbReference>
<dbReference type="GO" id="GO:0000166">
    <property type="term" value="F:nucleotide binding"/>
    <property type="evidence" value="ECO:0007669"/>
    <property type="project" value="UniProtKB-KW"/>
</dbReference>
<sequence>MPFSELVLASNNKGKLAELQAMLGDSITVRPQSDFTDIEAEETGLTFVENALIKARHAARVSGLPALADDSGLAVDALGGAPGIYSARYAGGGGDAANNAKLLEALKDVPDTERGAQFICALALLRHAEDPIPLICEGAWEGRILHAASGEHGFGYDPLFWVPERDCSSAELSPQEKNQLSHRARAMALLRAKLGLQPA</sequence>
<dbReference type="OrthoDB" id="9807456at2"/>
<dbReference type="GO" id="GO:0009117">
    <property type="term" value="P:nucleotide metabolic process"/>
    <property type="evidence" value="ECO:0007669"/>
    <property type="project" value="UniProtKB-KW"/>
</dbReference>
<dbReference type="GO" id="GO:0036222">
    <property type="term" value="F:XTP diphosphatase activity"/>
    <property type="evidence" value="ECO:0007669"/>
    <property type="project" value="UniProtKB-UniRule"/>
</dbReference>
<dbReference type="EC" id="3.6.1.66" evidence="10"/>
<dbReference type="Proteomes" id="UP000243451">
    <property type="component" value="Unassembled WGS sequence"/>
</dbReference>
<evidence type="ECO:0000256" key="8">
    <source>
        <dbReference type="ARBA" id="ARBA00051875"/>
    </source>
</evidence>
<comment type="subunit">
    <text evidence="2 10">Homodimer.</text>
</comment>
<evidence type="ECO:0000256" key="7">
    <source>
        <dbReference type="ARBA" id="ARBA00023080"/>
    </source>
</evidence>
<keyword evidence="7 10" id="KW-0546">Nucleotide metabolism</keyword>
<keyword evidence="5 10" id="KW-0378">Hydrolase</keyword>
<evidence type="ECO:0000256" key="3">
    <source>
        <dbReference type="ARBA" id="ARBA00022723"/>
    </source>
</evidence>
<feature type="binding site" evidence="10">
    <location>
        <position position="41"/>
    </location>
    <ligand>
        <name>Mg(2+)</name>
        <dbReference type="ChEBI" id="CHEBI:18420"/>
    </ligand>
</feature>
<organism evidence="12 13">
    <name type="scientific">Halopseudomonas oceani</name>
    <dbReference type="NCBI Taxonomy" id="1708783"/>
    <lineage>
        <taxon>Bacteria</taxon>
        <taxon>Pseudomonadati</taxon>
        <taxon>Pseudomonadota</taxon>
        <taxon>Gammaproteobacteria</taxon>
        <taxon>Pseudomonadales</taxon>
        <taxon>Pseudomonadaceae</taxon>
        <taxon>Halopseudomonas</taxon>
    </lineage>
</organism>
<dbReference type="Gene3D" id="3.90.950.10">
    <property type="match status" value="1"/>
</dbReference>
<evidence type="ECO:0000313" key="12">
    <source>
        <dbReference type="EMBL" id="POB06574.1"/>
    </source>
</evidence>
<comment type="function">
    <text evidence="10">Pyrophosphatase that catalyzes the hydrolysis of nucleoside triphosphates to their monophosphate derivatives, with a high preference for the non-canonical purine nucleotides XTP (xanthosine triphosphate), dITP (deoxyinosine triphosphate) and ITP. Seems to function as a house-cleaning enzyme that removes non-canonical purine nucleotides from the nucleotide pool, thus preventing their incorporation into DNA/RNA and avoiding chromosomal lesions.</text>
</comment>
<evidence type="ECO:0000256" key="4">
    <source>
        <dbReference type="ARBA" id="ARBA00022741"/>
    </source>
</evidence>
<evidence type="ECO:0000256" key="1">
    <source>
        <dbReference type="ARBA" id="ARBA00008023"/>
    </source>
</evidence>
<dbReference type="GO" id="GO:0036220">
    <property type="term" value="F:ITP diphosphatase activity"/>
    <property type="evidence" value="ECO:0007669"/>
    <property type="project" value="UniProtKB-UniRule"/>
</dbReference>
<dbReference type="InterPro" id="IPR029001">
    <property type="entry name" value="ITPase-like_fam"/>
</dbReference>
<feature type="binding site" evidence="10">
    <location>
        <position position="71"/>
    </location>
    <ligand>
        <name>substrate</name>
    </ligand>
</feature>
<name>A0A2P4F0Q4_9GAMM</name>
<dbReference type="SUPFAM" id="SSF52972">
    <property type="entry name" value="ITPase-like"/>
    <property type="match status" value="1"/>
</dbReference>
<evidence type="ECO:0000256" key="10">
    <source>
        <dbReference type="HAMAP-Rule" id="MF_01405"/>
    </source>
</evidence>
<feature type="binding site" evidence="10">
    <location>
        <begin position="10"/>
        <end position="15"/>
    </location>
    <ligand>
        <name>substrate</name>
    </ligand>
</feature>
<evidence type="ECO:0000313" key="13">
    <source>
        <dbReference type="Proteomes" id="UP000243451"/>
    </source>
</evidence>
<reference evidence="12 13" key="1">
    <citation type="submission" date="2018-01" db="EMBL/GenBank/DDBJ databases">
        <title>Draft genome of the type strain Pseudomonas oceani DSM 100277 isolated from the deep water in Okinawa trough, northwestern Pacific Ocean.</title>
        <authorList>
            <person name="Gomila M."/>
            <person name="Mulet M."/>
            <person name="Garcia-Valdes E."/>
            <person name="Lalucat J."/>
        </authorList>
    </citation>
    <scope>NUCLEOTIDE SEQUENCE [LARGE SCALE GENOMIC DNA]</scope>
    <source>
        <strain evidence="12 13">DSM 100277</strain>
    </source>
</reference>
<dbReference type="InterPro" id="IPR002637">
    <property type="entry name" value="RdgB/HAM1"/>
</dbReference>
<dbReference type="InterPro" id="IPR020922">
    <property type="entry name" value="dITP/XTP_pyrophosphatase"/>
</dbReference>
<dbReference type="PANTHER" id="PTHR11067:SF9">
    <property type="entry name" value="INOSINE TRIPHOSPHATE PYROPHOSPHATASE"/>
    <property type="match status" value="1"/>
</dbReference>
<comment type="catalytic activity">
    <reaction evidence="10">
        <text>ITP + H2O = IMP + diphosphate + H(+)</text>
        <dbReference type="Rhea" id="RHEA:29399"/>
        <dbReference type="ChEBI" id="CHEBI:15377"/>
        <dbReference type="ChEBI" id="CHEBI:15378"/>
        <dbReference type="ChEBI" id="CHEBI:33019"/>
        <dbReference type="ChEBI" id="CHEBI:58053"/>
        <dbReference type="ChEBI" id="CHEBI:61402"/>
        <dbReference type="EC" id="3.6.1.66"/>
    </reaction>
</comment>
<dbReference type="GO" id="GO:0046872">
    <property type="term" value="F:metal ion binding"/>
    <property type="evidence" value="ECO:0007669"/>
    <property type="project" value="UniProtKB-KW"/>
</dbReference>